<feature type="signal peptide" evidence="3">
    <location>
        <begin position="1"/>
        <end position="21"/>
    </location>
</feature>
<feature type="chain" id="PRO_5038758285" evidence="3">
    <location>
        <begin position="22"/>
        <end position="235"/>
    </location>
</feature>
<accession>A0A9D9DTT5</accession>
<dbReference type="PANTHER" id="PTHR35089:SF1">
    <property type="entry name" value="CHAPERONE PROTEIN SKP"/>
    <property type="match status" value="1"/>
</dbReference>
<dbReference type="AlphaFoldDB" id="A0A9D9DTT5"/>
<comment type="similarity">
    <text evidence="1">Belongs to the Skp family.</text>
</comment>
<organism evidence="4 5">
    <name type="scientific">Candidatus Pullibacteroides excrementavium</name>
    <dbReference type="NCBI Taxonomy" id="2840905"/>
    <lineage>
        <taxon>Bacteria</taxon>
        <taxon>Pseudomonadati</taxon>
        <taxon>Bacteroidota</taxon>
        <taxon>Bacteroidia</taxon>
        <taxon>Bacteroidales</taxon>
        <taxon>Candidatus Pullibacteroides</taxon>
    </lineage>
</organism>
<dbReference type="SUPFAM" id="SSF111384">
    <property type="entry name" value="OmpH-like"/>
    <property type="match status" value="1"/>
</dbReference>
<comment type="caution">
    <text evidence="4">The sequence shown here is derived from an EMBL/GenBank/DDBJ whole genome shotgun (WGS) entry which is preliminary data.</text>
</comment>
<evidence type="ECO:0000256" key="2">
    <source>
        <dbReference type="ARBA" id="ARBA00022729"/>
    </source>
</evidence>
<protein>
    <submittedName>
        <fullName evidence="4">OmpH family outer membrane protein</fullName>
    </submittedName>
</protein>
<dbReference type="InterPro" id="IPR024930">
    <property type="entry name" value="Skp_dom_sf"/>
</dbReference>
<evidence type="ECO:0000313" key="5">
    <source>
        <dbReference type="Proteomes" id="UP000823612"/>
    </source>
</evidence>
<dbReference type="GO" id="GO:0005829">
    <property type="term" value="C:cytosol"/>
    <property type="evidence" value="ECO:0007669"/>
    <property type="project" value="TreeGrafter"/>
</dbReference>
<reference evidence="4" key="2">
    <citation type="journal article" date="2021" name="PeerJ">
        <title>Extensive microbial diversity within the chicken gut microbiome revealed by metagenomics and culture.</title>
        <authorList>
            <person name="Gilroy R."/>
            <person name="Ravi A."/>
            <person name="Getino M."/>
            <person name="Pursley I."/>
            <person name="Horton D.L."/>
            <person name="Alikhan N.F."/>
            <person name="Baker D."/>
            <person name="Gharbi K."/>
            <person name="Hall N."/>
            <person name="Watson M."/>
            <person name="Adriaenssens E.M."/>
            <person name="Foster-Nyarko E."/>
            <person name="Jarju S."/>
            <person name="Secka A."/>
            <person name="Antonio M."/>
            <person name="Oren A."/>
            <person name="Chaudhuri R.R."/>
            <person name="La Ragione R."/>
            <person name="Hildebrand F."/>
            <person name="Pallen M.J."/>
        </authorList>
    </citation>
    <scope>NUCLEOTIDE SEQUENCE</scope>
    <source>
        <strain evidence="4">2889</strain>
    </source>
</reference>
<dbReference type="InterPro" id="IPR005632">
    <property type="entry name" value="Chaperone_Skp"/>
</dbReference>
<dbReference type="SMART" id="SM00935">
    <property type="entry name" value="OmpH"/>
    <property type="match status" value="1"/>
</dbReference>
<dbReference type="EMBL" id="JADIMZ010000024">
    <property type="protein sequence ID" value="MBO8431980.1"/>
    <property type="molecule type" value="Genomic_DNA"/>
</dbReference>
<name>A0A9D9DTT5_9BACT</name>
<sequence>MKGLFALVVAGFCLSGSMGWACGLPDSVGTDSSFVLQHRSADGSADSAFLARQDSLPVPAAEGGKSFKLGHVRSMEVTNRLPQMDSVIRALQDYGRKLASNLKAMTAEYNAKYAEFQAKESAWPELVKESKERELEELWKRLQDFERQSKEDYAKQSEALILPLTGKVRAAIEAVAEEGGFSYILDASNGMLFLGPGAEDVTPLVEAKLGLCPIRLPADSTAGRRVQKENFKAKE</sequence>
<evidence type="ECO:0000256" key="1">
    <source>
        <dbReference type="ARBA" id="ARBA00009091"/>
    </source>
</evidence>
<dbReference type="Gene3D" id="3.30.910.20">
    <property type="entry name" value="Skp domain"/>
    <property type="match status" value="1"/>
</dbReference>
<evidence type="ECO:0000256" key="3">
    <source>
        <dbReference type="SAM" id="SignalP"/>
    </source>
</evidence>
<dbReference type="Proteomes" id="UP000823612">
    <property type="component" value="Unassembled WGS sequence"/>
</dbReference>
<reference evidence="4" key="1">
    <citation type="submission" date="2020-10" db="EMBL/GenBank/DDBJ databases">
        <authorList>
            <person name="Gilroy R."/>
        </authorList>
    </citation>
    <scope>NUCLEOTIDE SEQUENCE</scope>
    <source>
        <strain evidence="4">2889</strain>
    </source>
</reference>
<dbReference type="GO" id="GO:0050821">
    <property type="term" value="P:protein stabilization"/>
    <property type="evidence" value="ECO:0007669"/>
    <property type="project" value="TreeGrafter"/>
</dbReference>
<proteinExistence type="inferred from homology"/>
<keyword evidence="2 3" id="KW-0732">Signal</keyword>
<dbReference type="Pfam" id="PF03938">
    <property type="entry name" value="OmpH"/>
    <property type="match status" value="1"/>
</dbReference>
<evidence type="ECO:0000313" key="4">
    <source>
        <dbReference type="EMBL" id="MBO8431980.1"/>
    </source>
</evidence>
<dbReference type="PANTHER" id="PTHR35089">
    <property type="entry name" value="CHAPERONE PROTEIN SKP"/>
    <property type="match status" value="1"/>
</dbReference>
<gene>
    <name evidence="4" type="ORF">IAB08_01635</name>
</gene>
<dbReference type="GO" id="GO:0051082">
    <property type="term" value="F:unfolded protein binding"/>
    <property type="evidence" value="ECO:0007669"/>
    <property type="project" value="InterPro"/>
</dbReference>